<accession>A0A9Q4IHE1</accession>
<dbReference type="InterPro" id="IPR029060">
    <property type="entry name" value="PIN-like_dom_sf"/>
</dbReference>
<dbReference type="RefSeq" id="WP_239217455.1">
    <property type="nucleotide sequence ID" value="NZ_BAABDP010000022.1"/>
</dbReference>
<gene>
    <name evidence="1" type="ORF">NUW87_06325</name>
</gene>
<protein>
    <submittedName>
        <fullName evidence="1">PIN domain-containing protein</fullName>
    </submittedName>
</protein>
<comment type="caution">
    <text evidence="1">The sequence shown here is derived from an EMBL/GenBank/DDBJ whole genome shotgun (WGS) entry which is preliminary data.</text>
</comment>
<dbReference type="Proteomes" id="UP001071110">
    <property type="component" value="Unassembled WGS sequence"/>
</dbReference>
<keyword evidence="2" id="KW-1185">Reference proteome</keyword>
<evidence type="ECO:0000313" key="1">
    <source>
        <dbReference type="EMBL" id="MCZ2220993.1"/>
    </source>
</evidence>
<sequence>MPVTFVDANILFSRVLRDYFLYSAHMGALELRWSQEVLDEMSRNLRASIGLDEFSTRRLEELMNEFLPDAKLKLPVSEDVVPRNVDVHPKDRHVLAAALSTDADNLLTDNTRDFPAEWMGCQGIDLVQPSAMITRLLMDFPSEFREAHHLCVELSASKDCETVLNQLEKATDPFTAAKVRRFVRP</sequence>
<organism evidence="1 2">
    <name type="scientific">Corynebacterium pilbarense</name>
    <dbReference type="NCBI Taxonomy" id="1288393"/>
    <lineage>
        <taxon>Bacteria</taxon>
        <taxon>Bacillati</taxon>
        <taxon>Actinomycetota</taxon>
        <taxon>Actinomycetes</taxon>
        <taxon>Mycobacteriales</taxon>
        <taxon>Corynebacteriaceae</taxon>
        <taxon>Corynebacterium</taxon>
    </lineage>
</organism>
<name>A0A9Q4IHE1_9CORY</name>
<proteinExistence type="predicted"/>
<dbReference type="EMBL" id="JANRML010000006">
    <property type="protein sequence ID" value="MCZ2220993.1"/>
    <property type="molecule type" value="Genomic_DNA"/>
</dbReference>
<evidence type="ECO:0000313" key="2">
    <source>
        <dbReference type="Proteomes" id="UP001071110"/>
    </source>
</evidence>
<dbReference type="SUPFAM" id="SSF88723">
    <property type="entry name" value="PIN domain-like"/>
    <property type="match status" value="1"/>
</dbReference>
<dbReference type="AlphaFoldDB" id="A0A9Q4IHE1"/>
<reference evidence="1" key="1">
    <citation type="submission" date="2022-08" db="EMBL/GenBank/DDBJ databases">
        <title>Corynebacterium sp. nov., isolated from clinical breast specimens.</title>
        <authorList>
            <person name="Zhang T."/>
        </authorList>
    </citation>
    <scope>NUCLEOTIDE SEQUENCE</scope>
    <source>
        <strain evidence="1">CCUG 57942</strain>
    </source>
</reference>